<proteinExistence type="predicted"/>
<sequence>MTSILGAFNNHFLEFIEDLILIFPNDNEIKTLKTAFSTLKSVNPKAVVKIWSKYILKYRKEIEEGDISFFINKNYDDDLTQSSKKDDVAKIIQRLRKPVQIMSQSNQDKAMKYIQNLTKICVLYNSS</sequence>
<accession>A0A6C0KIE1</accession>
<protein>
    <submittedName>
        <fullName evidence="1">Uncharacterized protein</fullName>
    </submittedName>
</protein>
<evidence type="ECO:0000313" key="1">
    <source>
        <dbReference type="EMBL" id="QHU16450.1"/>
    </source>
</evidence>
<dbReference type="AlphaFoldDB" id="A0A6C0KIE1"/>
<organism evidence="1">
    <name type="scientific">viral metagenome</name>
    <dbReference type="NCBI Taxonomy" id="1070528"/>
    <lineage>
        <taxon>unclassified sequences</taxon>
        <taxon>metagenomes</taxon>
        <taxon>organismal metagenomes</taxon>
    </lineage>
</organism>
<dbReference type="EMBL" id="MN740882">
    <property type="protein sequence ID" value="QHU16450.1"/>
    <property type="molecule type" value="Genomic_DNA"/>
</dbReference>
<name>A0A6C0KIE1_9ZZZZ</name>
<reference evidence="1" key="1">
    <citation type="journal article" date="2020" name="Nature">
        <title>Giant virus diversity and host interactions through global metagenomics.</title>
        <authorList>
            <person name="Schulz F."/>
            <person name="Roux S."/>
            <person name="Paez-Espino D."/>
            <person name="Jungbluth S."/>
            <person name="Walsh D.A."/>
            <person name="Denef V.J."/>
            <person name="McMahon K.D."/>
            <person name="Konstantinidis K.T."/>
            <person name="Eloe-Fadrosh E.A."/>
            <person name="Kyrpides N.C."/>
            <person name="Woyke T."/>
        </authorList>
    </citation>
    <scope>NUCLEOTIDE SEQUENCE</scope>
    <source>
        <strain evidence="1">GVMAG-S-3300011013-78</strain>
    </source>
</reference>